<dbReference type="CDD" id="cd07346">
    <property type="entry name" value="ABC_6TM_exporters"/>
    <property type="match status" value="1"/>
</dbReference>
<dbReference type="SMART" id="SM00382">
    <property type="entry name" value="AAA"/>
    <property type="match status" value="1"/>
</dbReference>
<feature type="transmembrane region" description="Helical" evidence="7">
    <location>
        <begin position="158"/>
        <end position="178"/>
    </location>
</feature>
<dbReference type="InterPro" id="IPR039421">
    <property type="entry name" value="Type_1_exporter"/>
</dbReference>
<sequence length="573" mass="64250">MKKRSSYWQILPYLRPQVLALFLALLCTLLLASLWPILLWLTGKIVAGASSGNASDLGHRASVIAVIFCVRGAFQYTRDILVARASLQFVSRLRRKIYAHLQTLSVDFFARVQTGDLSYRLTEDIERLGEVVNKFFQDFIPNAVLLVALFGYMFYVSWFLSVVGILVVPAIGLLFAVFGDQLLKYAHLAQDRIARLVSTLTETFQGQKAIQAFAVEDYHRKLFAEKVEGIRQASYRAENFKAFQFMVVGFSQGMGVALLFFLASWQISRGKLTISEFISYLAAVAALIEPISQITKNFHLFKQGQASLSRVFELFEIRPKVLQKASARILESVAGKIEYRGVFFTYDNDQSILRDIDLVVQAGETIALVGPSGAGKTTLVNLLSRFHDPDRGQILIDDVDIREFRVKSLRRQIGIVFQETLLLSGTIAQNIAFGAEDATMEVIEKAARIANAHQFISELPRGYQTYINEGGTGLSGGQRQKIAIARAIFSDPKILIFDEATSALDSESEYLIQEALQKIMRDRTVLIIAHRLSTVRAADRIFFLEKGQIVESGSHEELVARDGRYARLQLFSN</sequence>
<dbReference type="Gene3D" id="3.40.50.300">
    <property type="entry name" value="P-loop containing nucleotide triphosphate hydrolases"/>
    <property type="match status" value="1"/>
</dbReference>
<comment type="caution">
    <text evidence="10">The sequence shown here is derived from an EMBL/GenBank/DDBJ whole genome shotgun (WGS) entry which is preliminary data.</text>
</comment>
<name>A0AAD3G8L0_MICAE</name>
<dbReference type="PROSITE" id="PS50893">
    <property type="entry name" value="ABC_TRANSPORTER_2"/>
    <property type="match status" value="1"/>
</dbReference>
<dbReference type="SUPFAM" id="SSF52540">
    <property type="entry name" value="P-loop containing nucleoside triphosphate hydrolases"/>
    <property type="match status" value="1"/>
</dbReference>
<feature type="transmembrane region" description="Helical" evidence="7">
    <location>
        <begin position="277"/>
        <end position="295"/>
    </location>
</feature>
<evidence type="ECO:0000256" key="2">
    <source>
        <dbReference type="ARBA" id="ARBA00022692"/>
    </source>
</evidence>
<dbReference type="GO" id="GO:0005524">
    <property type="term" value="F:ATP binding"/>
    <property type="evidence" value="ECO:0007669"/>
    <property type="project" value="UniProtKB-KW"/>
</dbReference>
<feature type="transmembrane region" description="Helical" evidence="7">
    <location>
        <begin position="21"/>
        <end position="42"/>
    </location>
</feature>
<evidence type="ECO:0000259" key="9">
    <source>
        <dbReference type="PROSITE" id="PS50929"/>
    </source>
</evidence>
<dbReference type="InterPro" id="IPR017871">
    <property type="entry name" value="ABC_transporter-like_CS"/>
</dbReference>
<evidence type="ECO:0000256" key="6">
    <source>
        <dbReference type="ARBA" id="ARBA00023136"/>
    </source>
</evidence>
<comment type="subcellular location">
    <subcellularLocation>
        <location evidence="1">Cell membrane</location>
        <topology evidence="1">Multi-pass membrane protein</topology>
    </subcellularLocation>
</comment>
<dbReference type="Gene3D" id="1.20.1560.10">
    <property type="entry name" value="ABC transporter type 1, transmembrane domain"/>
    <property type="match status" value="1"/>
</dbReference>
<dbReference type="GO" id="GO:0005886">
    <property type="term" value="C:plasma membrane"/>
    <property type="evidence" value="ECO:0007669"/>
    <property type="project" value="UniProtKB-SubCell"/>
</dbReference>
<dbReference type="RefSeq" id="WP_159297288.1">
    <property type="nucleotide sequence ID" value="NZ_BJCK01000026.1"/>
</dbReference>
<dbReference type="PANTHER" id="PTHR43394">
    <property type="entry name" value="ATP-DEPENDENT PERMEASE MDL1, MITOCHONDRIAL"/>
    <property type="match status" value="1"/>
</dbReference>
<feature type="transmembrane region" description="Helical" evidence="7">
    <location>
        <begin position="242"/>
        <end position="265"/>
    </location>
</feature>
<dbReference type="PROSITE" id="PS50929">
    <property type="entry name" value="ABC_TM1F"/>
    <property type="match status" value="1"/>
</dbReference>
<keyword evidence="5 7" id="KW-1133">Transmembrane helix</keyword>
<evidence type="ECO:0000259" key="8">
    <source>
        <dbReference type="PROSITE" id="PS50893"/>
    </source>
</evidence>
<feature type="domain" description="ABC transporter" evidence="8">
    <location>
        <begin position="337"/>
        <end position="571"/>
    </location>
</feature>
<dbReference type="InterPro" id="IPR011527">
    <property type="entry name" value="ABC1_TM_dom"/>
</dbReference>
<dbReference type="AlphaFoldDB" id="A0AAD3G8L0"/>
<feature type="domain" description="ABC transmembrane type-1" evidence="9">
    <location>
        <begin position="22"/>
        <end position="303"/>
    </location>
</feature>
<keyword evidence="3" id="KW-0547">Nucleotide-binding</keyword>
<proteinExistence type="predicted"/>
<dbReference type="FunFam" id="3.40.50.300:FF:000218">
    <property type="entry name" value="Multidrug ABC transporter ATP-binding protein"/>
    <property type="match status" value="1"/>
</dbReference>
<organism evidence="10 11">
    <name type="scientific">Microcystis aeruginosa NIES-3807</name>
    <dbReference type="NCBI Taxonomy" id="2517785"/>
    <lineage>
        <taxon>Bacteria</taxon>
        <taxon>Bacillati</taxon>
        <taxon>Cyanobacteriota</taxon>
        <taxon>Cyanophyceae</taxon>
        <taxon>Oscillatoriophycideae</taxon>
        <taxon>Chroococcales</taxon>
        <taxon>Microcystaceae</taxon>
        <taxon>Microcystis</taxon>
    </lineage>
</organism>
<evidence type="ECO:0000313" key="11">
    <source>
        <dbReference type="Proteomes" id="UP000441080"/>
    </source>
</evidence>
<evidence type="ECO:0000256" key="5">
    <source>
        <dbReference type="ARBA" id="ARBA00022989"/>
    </source>
</evidence>
<evidence type="ECO:0000256" key="4">
    <source>
        <dbReference type="ARBA" id="ARBA00022840"/>
    </source>
</evidence>
<accession>A0AAD3G8L0</accession>
<keyword evidence="6 7" id="KW-0472">Membrane</keyword>
<dbReference type="EMBL" id="BJCK01000026">
    <property type="protein sequence ID" value="GCL58836.1"/>
    <property type="molecule type" value="Genomic_DNA"/>
</dbReference>
<dbReference type="PROSITE" id="PS00211">
    <property type="entry name" value="ABC_TRANSPORTER_1"/>
    <property type="match status" value="1"/>
</dbReference>
<protein>
    <submittedName>
        <fullName evidence="10">ABC transporter family protein</fullName>
    </submittedName>
</protein>
<dbReference type="PANTHER" id="PTHR43394:SF1">
    <property type="entry name" value="ATP-BINDING CASSETTE SUB-FAMILY B MEMBER 10, MITOCHONDRIAL"/>
    <property type="match status" value="1"/>
</dbReference>
<evidence type="ECO:0000256" key="7">
    <source>
        <dbReference type="SAM" id="Phobius"/>
    </source>
</evidence>
<evidence type="ECO:0000256" key="1">
    <source>
        <dbReference type="ARBA" id="ARBA00004651"/>
    </source>
</evidence>
<dbReference type="GO" id="GO:0015421">
    <property type="term" value="F:ABC-type oligopeptide transporter activity"/>
    <property type="evidence" value="ECO:0007669"/>
    <property type="project" value="TreeGrafter"/>
</dbReference>
<evidence type="ECO:0000313" key="10">
    <source>
        <dbReference type="EMBL" id="GCL58836.1"/>
    </source>
</evidence>
<keyword evidence="2 7" id="KW-0812">Transmembrane</keyword>
<dbReference type="Proteomes" id="UP000441080">
    <property type="component" value="Unassembled WGS sequence"/>
</dbReference>
<dbReference type="SUPFAM" id="SSF90123">
    <property type="entry name" value="ABC transporter transmembrane region"/>
    <property type="match status" value="1"/>
</dbReference>
<dbReference type="InterPro" id="IPR003593">
    <property type="entry name" value="AAA+_ATPase"/>
</dbReference>
<gene>
    <name evidence="10" type="ORF">NIES3807_20060</name>
</gene>
<dbReference type="GO" id="GO:0016887">
    <property type="term" value="F:ATP hydrolysis activity"/>
    <property type="evidence" value="ECO:0007669"/>
    <property type="project" value="InterPro"/>
</dbReference>
<dbReference type="Pfam" id="PF00664">
    <property type="entry name" value="ABC_membrane"/>
    <property type="match status" value="1"/>
</dbReference>
<feature type="transmembrane region" description="Helical" evidence="7">
    <location>
        <begin position="57"/>
        <end position="74"/>
    </location>
</feature>
<dbReference type="InterPro" id="IPR003439">
    <property type="entry name" value="ABC_transporter-like_ATP-bd"/>
</dbReference>
<dbReference type="InterPro" id="IPR027417">
    <property type="entry name" value="P-loop_NTPase"/>
</dbReference>
<reference evidence="10 11" key="1">
    <citation type="submission" date="2019-02" db="EMBL/GenBank/DDBJ databases">
        <title>Draft genome sequence of Arthrospira platensis NIES-3807.</title>
        <authorList>
            <person name="Yamaguchi H."/>
            <person name="Suzuki S."/>
            <person name="Kawachi M."/>
        </authorList>
    </citation>
    <scope>NUCLEOTIDE SEQUENCE [LARGE SCALE GENOMIC DNA]</scope>
    <source>
        <strain evidence="10 11">NIES-3807</strain>
    </source>
</reference>
<dbReference type="InterPro" id="IPR036640">
    <property type="entry name" value="ABC1_TM_sf"/>
</dbReference>
<dbReference type="Pfam" id="PF00005">
    <property type="entry name" value="ABC_tran"/>
    <property type="match status" value="1"/>
</dbReference>
<keyword evidence="4" id="KW-0067">ATP-binding</keyword>
<evidence type="ECO:0000256" key="3">
    <source>
        <dbReference type="ARBA" id="ARBA00022741"/>
    </source>
</evidence>